<evidence type="ECO:0000313" key="4">
    <source>
        <dbReference type="Proteomes" id="UP000278334"/>
    </source>
</evidence>
<dbReference type="PROSITE" id="PS51257">
    <property type="entry name" value="PROKAR_LIPOPROTEIN"/>
    <property type="match status" value="1"/>
</dbReference>
<proteinExistence type="predicted"/>
<name>A0A3G3IJY8_9GAMM</name>
<dbReference type="AlphaFoldDB" id="A0A3G3IJY8"/>
<keyword evidence="1" id="KW-0812">Transmembrane</keyword>
<reference evidence="3 4" key="1">
    <citation type="submission" date="2017-11" db="EMBL/GenBank/DDBJ databases">
        <title>Genome sequence of the bacterial symbiont EPR9N from a vent mussel Bathymodiolus thermophilus.</title>
        <authorList>
            <person name="Won Y.-J."/>
        </authorList>
    </citation>
    <scope>NUCLEOTIDE SEQUENCE [LARGE SCALE GENOMIC DNA]</scope>
    <source>
        <strain evidence="3 4">EPR9N</strain>
    </source>
</reference>
<accession>A0A3G3IJY8</accession>
<dbReference type="Proteomes" id="UP000278334">
    <property type="component" value="Chromosome"/>
</dbReference>
<keyword evidence="2" id="KW-0732">Signal</keyword>
<dbReference type="EMBL" id="CP024634">
    <property type="protein sequence ID" value="AYQ55884.1"/>
    <property type="molecule type" value="Genomic_DNA"/>
</dbReference>
<evidence type="ECO:0000313" key="3">
    <source>
        <dbReference type="EMBL" id="AYQ55884.1"/>
    </source>
</evidence>
<keyword evidence="1" id="KW-0472">Membrane</keyword>
<evidence type="ECO:0000256" key="2">
    <source>
        <dbReference type="SAM" id="SignalP"/>
    </source>
</evidence>
<dbReference type="RefSeq" id="WP_122950935.1">
    <property type="nucleotide sequence ID" value="NZ_CP024634.1"/>
</dbReference>
<organism evidence="3 4">
    <name type="scientific">Bathymodiolus thermophilus thioautotrophic gill symbiont</name>
    <dbReference type="NCBI Taxonomy" id="2360"/>
    <lineage>
        <taxon>Bacteria</taxon>
        <taxon>Pseudomonadati</taxon>
        <taxon>Pseudomonadota</taxon>
        <taxon>Gammaproteobacteria</taxon>
        <taxon>sulfur-oxidizing symbionts</taxon>
    </lineage>
</organism>
<evidence type="ECO:0000256" key="1">
    <source>
        <dbReference type="SAM" id="Phobius"/>
    </source>
</evidence>
<protein>
    <submittedName>
        <fullName evidence="3">Uncharacterized protein</fullName>
    </submittedName>
</protein>
<dbReference type="KEGG" id="bthg:MS2017_0125"/>
<feature type="chain" id="PRO_5018328573" evidence="2">
    <location>
        <begin position="22"/>
        <end position="326"/>
    </location>
</feature>
<sequence length="326" mass="35333" precursor="true">MGTIRLSILSFLLFSSFNVLGAACMDRNKDRILNSSYNASNKSCVCAPGYNGTISGNGDNGFRGACTFVKASTGVSPAAWVVPIVAIGFASVATGGYYIYKTSATSVTSTHSSVARVNTKILEKTIIELMDNERLAYLDPEEQNASASEINNIRSDFNPANPLGVKVSPNMISGGYSLEKPIDELSVESYYVPHDEFSAGLFDSTVGSPLSNDGTGGNTGGNDYIYNTIQKNHHKEWNLRVENYSDAVISLDGLSSQVKDAKENILEEIKLNAASNGEEAKIGGYFESQAVSNPGIADIIEANAIIRDPKYRDIGRWNRARIRRRR</sequence>
<feature type="signal peptide" evidence="2">
    <location>
        <begin position="1"/>
        <end position="21"/>
    </location>
</feature>
<gene>
    <name evidence="3" type="ORF">MS2017_0125</name>
</gene>
<feature type="transmembrane region" description="Helical" evidence="1">
    <location>
        <begin position="78"/>
        <end position="100"/>
    </location>
</feature>
<keyword evidence="1" id="KW-1133">Transmembrane helix</keyword>